<dbReference type="Proteomes" id="UP001234989">
    <property type="component" value="Chromosome 4"/>
</dbReference>
<evidence type="ECO:0000313" key="2">
    <source>
        <dbReference type="EMBL" id="WMV25381.1"/>
    </source>
</evidence>
<dbReference type="EMBL" id="CP133615">
    <property type="protein sequence ID" value="WMV25381.1"/>
    <property type="molecule type" value="Genomic_DNA"/>
</dbReference>
<dbReference type="Pfam" id="PF03732">
    <property type="entry name" value="Retrotrans_gag"/>
    <property type="match status" value="1"/>
</dbReference>
<proteinExistence type="predicted"/>
<feature type="domain" description="Retrotransposon gag" evidence="1">
    <location>
        <begin position="97"/>
        <end position="163"/>
    </location>
</feature>
<reference evidence="2" key="1">
    <citation type="submission" date="2023-08" db="EMBL/GenBank/DDBJ databases">
        <title>A de novo genome assembly of Solanum verrucosum Schlechtendal, a Mexican diploid species geographically isolated from the other diploid A-genome species in potato relatives.</title>
        <authorList>
            <person name="Hosaka K."/>
        </authorList>
    </citation>
    <scope>NUCLEOTIDE SEQUENCE</scope>
    <source>
        <tissue evidence="2">Young leaves</tissue>
    </source>
</reference>
<gene>
    <name evidence="2" type="ORF">MTR67_018766</name>
</gene>
<evidence type="ECO:0000259" key="1">
    <source>
        <dbReference type="Pfam" id="PF03732"/>
    </source>
</evidence>
<evidence type="ECO:0000313" key="3">
    <source>
        <dbReference type="Proteomes" id="UP001234989"/>
    </source>
</evidence>
<dbReference type="AlphaFoldDB" id="A0AAF0QLA4"/>
<accession>A0AAF0QLA4</accession>
<organism evidence="2 3">
    <name type="scientific">Solanum verrucosum</name>
    <dbReference type="NCBI Taxonomy" id="315347"/>
    <lineage>
        <taxon>Eukaryota</taxon>
        <taxon>Viridiplantae</taxon>
        <taxon>Streptophyta</taxon>
        <taxon>Embryophyta</taxon>
        <taxon>Tracheophyta</taxon>
        <taxon>Spermatophyta</taxon>
        <taxon>Magnoliopsida</taxon>
        <taxon>eudicotyledons</taxon>
        <taxon>Gunneridae</taxon>
        <taxon>Pentapetalae</taxon>
        <taxon>asterids</taxon>
        <taxon>lamiids</taxon>
        <taxon>Solanales</taxon>
        <taxon>Solanaceae</taxon>
        <taxon>Solanoideae</taxon>
        <taxon>Solaneae</taxon>
        <taxon>Solanum</taxon>
    </lineage>
</organism>
<keyword evidence="3" id="KW-1185">Reference proteome</keyword>
<dbReference type="PANTHER" id="PTHR33223">
    <property type="entry name" value="CCHC-TYPE DOMAIN-CONTAINING PROTEIN"/>
    <property type="match status" value="1"/>
</dbReference>
<name>A0AAF0QLA4_SOLVR</name>
<protein>
    <recommendedName>
        <fullName evidence="1">Retrotransposon gag domain-containing protein</fullName>
    </recommendedName>
</protein>
<dbReference type="InterPro" id="IPR005162">
    <property type="entry name" value="Retrotrans_gag_dom"/>
</dbReference>
<dbReference type="PANTHER" id="PTHR33223:SF11">
    <property type="entry name" value="ELEMENT PROTEIN, PUTATIVE-RELATED"/>
    <property type="match status" value="1"/>
</dbReference>
<sequence>MSVNGSNTASQLGNNDDIQNLHNVNADQMGSAGAIRLPSTVGNIIFHVTGNMLQLLQMKGFFGLLAHEDPHDHIQNLVIVCGSFSFKNISQESIRLRLFPFSLVGETMKWLAEIPRDPITSCEKFTDVFYESFFPPSKIEKLRNNIQNFKRIDGEPIHEMWLRERDWCDKDHYVPPHEFPKPNEPNADPESFQTEDMFAHILKKVERLDKVLKEMKADFLDFNQTVTSFGVYETT</sequence>